<evidence type="ECO:0000256" key="1">
    <source>
        <dbReference type="ARBA" id="ARBA00005495"/>
    </source>
</evidence>
<keyword evidence="3" id="KW-0862">Zinc</keyword>
<comment type="similarity">
    <text evidence="1">Belongs to the Gfa family.</text>
</comment>
<dbReference type="PANTHER" id="PTHR33337">
    <property type="entry name" value="GFA DOMAIN-CONTAINING PROTEIN"/>
    <property type="match status" value="1"/>
</dbReference>
<dbReference type="Pfam" id="PF04828">
    <property type="entry name" value="GFA"/>
    <property type="match status" value="1"/>
</dbReference>
<dbReference type="InterPro" id="IPR006913">
    <property type="entry name" value="CENP-V/GFA"/>
</dbReference>
<evidence type="ECO:0000256" key="4">
    <source>
        <dbReference type="ARBA" id="ARBA00023239"/>
    </source>
</evidence>
<gene>
    <name evidence="6" type="ORF">SAMN05444000_11654</name>
</gene>
<dbReference type="PROSITE" id="PS51891">
    <property type="entry name" value="CENP_V_GFA"/>
    <property type="match status" value="1"/>
</dbReference>
<dbReference type="GO" id="GO:0016846">
    <property type="term" value="F:carbon-sulfur lyase activity"/>
    <property type="evidence" value="ECO:0007669"/>
    <property type="project" value="InterPro"/>
</dbReference>
<keyword evidence="7" id="KW-1185">Reference proteome</keyword>
<sequence length="142" mass="15107">MSNTGSCLCGAVKYTLAKAPADCGTCHCSMCRKWSGGAFVAFMAAAHEVTIEGEENLNMFKSSEWAERASCAKCGSSLFYRVTAPGPEQGTYHMGLGTLDNADGVVMKQEIFIDEKPDGYAFAGDTAKMTGAEVFAMFAPQD</sequence>
<dbReference type="InterPro" id="IPR011057">
    <property type="entry name" value="Mss4-like_sf"/>
</dbReference>
<protein>
    <submittedName>
        <fullName evidence="6">Uncharacterized conserved protein</fullName>
    </submittedName>
</protein>
<dbReference type="SUPFAM" id="SSF51316">
    <property type="entry name" value="Mss4-like"/>
    <property type="match status" value="1"/>
</dbReference>
<dbReference type="OrthoDB" id="9807246at2"/>
<dbReference type="STRING" id="1470563.SAMN05444000_11654"/>
<feature type="domain" description="CENP-V/GFA" evidence="5">
    <location>
        <begin position="3"/>
        <end position="121"/>
    </location>
</feature>
<name>A0A1M6NP07_9RHOB</name>
<dbReference type="Gene3D" id="3.90.1590.10">
    <property type="entry name" value="glutathione-dependent formaldehyde- activating enzyme (gfa)"/>
    <property type="match status" value="1"/>
</dbReference>
<reference evidence="7" key="1">
    <citation type="submission" date="2016-11" db="EMBL/GenBank/DDBJ databases">
        <authorList>
            <person name="Varghese N."/>
            <person name="Submissions S."/>
        </authorList>
    </citation>
    <scope>NUCLEOTIDE SEQUENCE [LARGE SCALE GENOMIC DNA]</scope>
    <source>
        <strain evidence="7">DSM 100564</strain>
    </source>
</reference>
<accession>A0A1M6NP07</accession>
<keyword evidence="2" id="KW-0479">Metal-binding</keyword>
<dbReference type="GO" id="GO:0046872">
    <property type="term" value="F:metal ion binding"/>
    <property type="evidence" value="ECO:0007669"/>
    <property type="project" value="UniProtKB-KW"/>
</dbReference>
<dbReference type="EMBL" id="FQZQ01000016">
    <property type="protein sequence ID" value="SHJ97302.1"/>
    <property type="molecule type" value="Genomic_DNA"/>
</dbReference>
<proteinExistence type="inferred from homology"/>
<dbReference type="AlphaFoldDB" id="A0A1M6NP07"/>
<evidence type="ECO:0000256" key="2">
    <source>
        <dbReference type="ARBA" id="ARBA00022723"/>
    </source>
</evidence>
<dbReference type="Proteomes" id="UP000183982">
    <property type="component" value="Unassembled WGS sequence"/>
</dbReference>
<dbReference type="PANTHER" id="PTHR33337:SF40">
    <property type="entry name" value="CENP-V_GFA DOMAIN-CONTAINING PROTEIN-RELATED"/>
    <property type="match status" value="1"/>
</dbReference>
<keyword evidence="4" id="KW-0456">Lyase</keyword>
<evidence type="ECO:0000259" key="5">
    <source>
        <dbReference type="PROSITE" id="PS51891"/>
    </source>
</evidence>
<dbReference type="RefSeq" id="WP_073254050.1">
    <property type="nucleotide sequence ID" value="NZ_FQZQ01000016.1"/>
</dbReference>
<organism evidence="6 7">
    <name type="scientific">Shimia gijangensis</name>
    <dbReference type="NCBI Taxonomy" id="1470563"/>
    <lineage>
        <taxon>Bacteria</taxon>
        <taxon>Pseudomonadati</taxon>
        <taxon>Pseudomonadota</taxon>
        <taxon>Alphaproteobacteria</taxon>
        <taxon>Rhodobacterales</taxon>
        <taxon>Roseobacteraceae</taxon>
    </lineage>
</organism>
<evidence type="ECO:0000313" key="6">
    <source>
        <dbReference type="EMBL" id="SHJ97302.1"/>
    </source>
</evidence>
<evidence type="ECO:0000256" key="3">
    <source>
        <dbReference type="ARBA" id="ARBA00022833"/>
    </source>
</evidence>
<evidence type="ECO:0000313" key="7">
    <source>
        <dbReference type="Proteomes" id="UP000183982"/>
    </source>
</evidence>